<dbReference type="AlphaFoldDB" id="A0A381VRP3"/>
<organism evidence="1">
    <name type="scientific">marine metagenome</name>
    <dbReference type="NCBI Taxonomy" id="408172"/>
    <lineage>
        <taxon>unclassified sequences</taxon>
        <taxon>metagenomes</taxon>
        <taxon>ecological metagenomes</taxon>
    </lineage>
</organism>
<proteinExistence type="predicted"/>
<feature type="non-terminal residue" evidence="1">
    <location>
        <position position="159"/>
    </location>
</feature>
<dbReference type="InterPro" id="IPR038765">
    <property type="entry name" value="Papain-like_cys_pep_sf"/>
</dbReference>
<dbReference type="InterPro" id="IPR024453">
    <property type="entry name" value="Peptidase_C92"/>
</dbReference>
<accession>A0A381VRP3</accession>
<dbReference type="Gene3D" id="3.90.1720.10">
    <property type="entry name" value="endopeptidase domain like (from Nostoc punctiforme)"/>
    <property type="match status" value="1"/>
</dbReference>
<evidence type="ECO:0000313" key="1">
    <source>
        <dbReference type="EMBL" id="SVA42428.1"/>
    </source>
</evidence>
<dbReference type="EMBL" id="UINC01009461">
    <property type="protein sequence ID" value="SVA42428.1"/>
    <property type="molecule type" value="Genomic_DNA"/>
</dbReference>
<dbReference type="SUPFAM" id="SSF54001">
    <property type="entry name" value="Cysteine proteinases"/>
    <property type="match status" value="1"/>
</dbReference>
<protein>
    <recommendedName>
        <fullName evidence="2">LRAT domain-containing protein</fullName>
    </recommendedName>
</protein>
<gene>
    <name evidence="1" type="ORF">METZ01_LOCUS95282</name>
</gene>
<sequence length="159" mass="18058">MYPQASFQVGDIIFQDLDCGPPCDAIEAVTSGYNGAQLSHCGIITEVKGEDFSQIFVIEAIGDGVIKTPLDEFLDRDDRVIVGRLKNDYQYMISDAIAYIENHIFGKPYDYIFDLTDDTYYCSEVIYKGFEMADSTQNLFDINPMTFNEPNTDTPFVHW</sequence>
<reference evidence="1" key="1">
    <citation type="submission" date="2018-05" db="EMBL/GenBank/DDBJ databases">
        <authorList>
            <person name="Lanie J.A."/>
            <person name="Ng W.-L."/>
            <person name="Kazmierczak K.M."/>
            <person name="Andrzejewski T.M."/>
            <person name="Davidsen T.M."/>
            <person name="Wayne K.J."/>
            <person name="Tettelin H."/>
            <person name="Glass J.I."/>
            <person name="Rusch D."/>
            <person name="Podicherti R."/>
            <person name="Tsui H.-C.T."/>
            <person name="Winkler M.E."/>
        </authorList>
    </citation>
    <scope>NUCLEOTIDE SEQUENCE</scope>
</reference>
<dbReference type="Pfam" id="PF05708">
    <property type="entry name" value="Peptidase_C92"/>
    <property type="match status" value="1"/>
</dbReference>
<evidence type="ECO:0008006" key="2">
    <source>
        <dbReference type="Google" id="ProtNLM"/>
    </source>
</evidence>
<name>A0A381VRP3_9ZZZZ</name>